<keyword evidence="8" id="KW-0449">Lipoprotein</keyword>
<dbReference type="GO" id="GO:0005886">
    <property type="term" value="C:plasma membrane"/>
    <property type="evidence" value="ECO:0007669"/>
    <property type="project" value="UniProtKB-SubCell"/>
</dbReference>
<evidence type="ECO:0000256" key="1">
    <source>
        <dbReference type="ARBA" id="ARBA00002523"/>
    </source>
</evidence>
<evidence type="ECO:0000256" key="3">
    <source>
        <dbReference type="ARBA" id="ARBA00022475"/>
    </source>
</evidence>
<evidence type="ECO:0000256" key="7">
    <source>
        <dbReference type="ARBA" id="ARBA00023180"/>
    </source>
</evidence>
<feature type="domain" description="Trypanosome variant surface glycoprotein B-type N-terminal" evidence="10">
    <location>
        <begin position="15"/>
        <end position="364"/>
    </location>
</feature>
<dbReference type="VEuPathDB" id="TriTrypDB:Tb11.0750"/>
<reference evidence="11" key="1">
    <citation type="submission" date="2016-08" db="EMBL/GenBank/DDBJ databases">
        <title>VSG repertoire of Trypanosoma brucei EATRO 1125.</title>
        <authorList>
            <person name="Cross G.A."/>
        </authorList>
    </citation>
    <scope>NUCLEOTIDE SEQUENCE</scope>
    <source>
        <strain evidence="11">EATRO 1125</strain>
    </source>
</reference>
<keyword evidence="5 9" id="KW-0732">Signal</keyword>
<accession>A0A1J0R4K5</accession>
<evidence type="ECO:0000256" key="6">
    <source>
        <dbReference type="ARBA" id="ARBA00023136"/>
    </source>
</evidence>
<protein>
    <submittedName>
        <fullName evidence="11">Variant surface glycoprotein 1125.1398</fullName>
    </submittedName>
</protein>
<evidence type="ECO:0000256" key="2">
    <source>
        <dbReference type="ARBA" id="ARBA00004609"/>
    </source>
</evidence>
<dbReference type="GO" id="GO:0098552">
    <property type="term" value="C:side of membrane"/>
    <property type="evidence" value="ECO:0007669"/>
    <property type="project" value="UniProtKB-KW"/>
</dbReference>
<evidence type="ECO:0000259" key="10">
    <source>
        <dbReference type="Pfam" id="PF13206"/>
    </source>
</evidence>
<name>A0A1J0R4K5_9TRYP</name>
<evidence type="ECO:0000256" key="9">
    <source>
        <dbReference type="SAM" id="SignalP"/>
    </source>
</evidence>
<evidence type="ECO:0000256" key="8">
    <source>
        <dbReference type="ARBA" id="ARBA00023288"/>
    </source>
</evidence>
<keyword evidence="3" id="KW-1003">Cell membrane</keyword>
<feature type="signal peptide" evidence="9">
    <location>
        <begin position="1"/>
        <end position="23"/>
    </location>
</feature>
<dbReference type="VEuPathDB" id="TriTrypDB:Tb427_000556900"/>
<evidence type="ECO:0000256" key="5">
    <source>
        <dbReference type="ARBA" id="ARBA00022729"/>
    </source>
</evidence>
<evidence type="ECO:0000313" key="11">
    <source>
        <dbReference type="EMBL" id="APD72760.1"/>
    </source>
</evidence>
<dbReference type="AlphaFoldDB" id="A0A1J0R4K5"/>
<keyword evidence="7" id="KW-0325">Glycoprotein</keyword>
<evidence type="ECO:0000256" key="4">
    <source>
        <dbReference type="ARBA" id="ARBA00022622"/>
    </source>
</evidence>
<sequence>MRTIKRPFFICLSLVTLLGSAEDAATSAGKNTVEYRALCHLIQLAKQATPAVIEVVSAAADLTEIKKQNMTCADQQWKDRFKDGGEGTAWKDVKAQYESKDYKTHWASGWEAWRIAKKGIIDNDANKQWLKDNQPPTGAQGALLCRLAIKPLGDAALFHYNLYATAYKSVAQTMSIKARNYLLGALYGAEAKEADGSRPKRQALAAADRDGAACKTNNAGKSLEKDLACLCLGSAVTETVVCIHAQLSNYWASGNGPDSGLQALLAKCAEVNPGPVTPTSLRTASSNLINLIGRHTTAAGGASSLGKDTDTNCDGDPEKMCVDYSTYFTRTSTAAGKQIPWLVQVEAAITELSERDKDVEKWQRKQLF</sequence>
<dbReference type="InterPro" id="IPR025932">
    <property type="entry name" value="Trypano_VSG_B_N_dom"/>
</dbReference>
<dbReference type="EMBL" id="KX698804">
    <property type="protein sequence ID" value="APD72760.1"/>
    <property type="molecule type" value="Genomic_DNA"/>
</dbReference>
<organism evidence="11">
    <name type="scientific">Trypanosoma brucei</name>
    <dbReference type="NCBI Taxonomy" id="5691"/>
    <lineage>
        <taxon>Eukaryota</taxon>
        <taxon>Discoba</taxon>
        <taxon>Euglenozoa</taxon>
        <taxon>Kinetoplastea</taxon>
        <taxon>Metakinetoplastina</taxon>
        <taxon>Trypanosomatida</taxon>
        <taxon>Trypanosomatidae</taxon>
        <taxon>Trypanosoma</taxon>
    </lineage>
</organism>
<dbReference type="VEuPathDB" id="TriTrypDB:Tbg.972.2.4430"/>
<proteinExistence type="predicted"/>
<feature type="chain" id="PRO_5012045969" evidence="9">
    <location>
        <begin position="24"/>
        <end position="368"/>
    </location>
</feature>
<keyword evidence="6" id="KW-0472">Membrane</keyword>
<comment type="subcellular location">
    <subcellularLocation>
        <location evidence="2">Cell membrane</location>
        <topology evidence="2">Lipid-anchor</topology>
        <topology evidence="2">GPI-anchor</topology>
    </subcellularLocation>
</comment>
<dbReference type="Pfam" id="PF13206">
    <property type="entry name" value="VSG_B"/>
    <property type="match status" value="1"/>
</dbReference>
<comment type="function">
    <text evidence="1">VSG forms a coat on the surface of the parasite. The trypanosome evades the immune response of the host by expressing a series of antigenically distinct VSGs from an estimated 1000 VSG genes.</text>
</comment>
<keyword evidence="4" id="KW-0336">GPI-anchor</keyword>